<dbReference type="InterPro" id="IPR016040">
    <property type="entry name" value="NAD(P)-bd_dom"/>
</dbReference>
<gene>
    <name evidence="6" type="ORF">FDENT_1529</name>
</gene>
<evidence type="ECO:0000256" key="3">
    <source>
        <dbReference type="ARBA" id="ARBA00023002"/>
    </source>
</evidence>
<proteinExistence type="inferred from homology"/>
<comment type="caution">
    <text evidence="6">The sequence shown here is derived from an EMBL/GenBank/DDBJ whole genome shotgun (WGS) entry which is preliminary data.</text>
</comment>
<dbReference type="Pfam" id="PF05368">
    <property type="entry name" value="NmrA"/>
    <property type="match status" value="1"/>
</dbReference>
<feature type="domain" description="NmrA-like" evidence="4">
    <location>
        <begin position="2"/>
        <end position="245"/>
    </location>
</feature>
<dbReference type="InterPro" id="IPR045312">
    <property type="entry name" value="PCBER-like"/>
</dbReference>
<evidence type="ECO:0000313" key="7">
    <source>
        <dbReference type="Proteomes" id="UP000562682"/>
    </source>
</evidence>
<accession>A0A8H5XI84</accession>
<name>A0A8H5XI84_9HYPO</name>
<feature type="domain" description="NAD(P)-binding" evidence="5">
    <location>
        <begin position="310"/>
        <end position="424"/>
    </location>
</feature>
<evidence type="ECO:0000313" key="6">
    <source>
        <dbReference type="EMBL" id="KAF5694224.1"/>
    </source>
</evidence>
<evidence type="ECO:0008006" key="8">
    <source>
        <dbReference type="Google" id="ProtNLM"/>
    </source>
</evidence>
<reference evidence="6 7" key="1">
    <citation type="submission" date="2020-05" db="EMBL/GenBank/DDBJ databases">
        <title>Identification and distribution of gene clusters putatively required for synthesis of sphingolipid metabolism inhibitors in phylogenetically diverse species of the filamentous fungus Fusarium.</title>
        <authorList>
            <person name="Kim H.-S."/>
            <person name="Busman M."/>
            <person name="Brown D.W."/>
            <person name="Divon H."/>
            <person name="Uhlig S."/>
            <person name="Proctor R.H."/>
        </authorList>
    </citation>
    <scope>NUCLEOTIDE SEQUENCE [LARGE SCALE GENOMIC DNA]</scope>
    <source>
        <strain evidence="6 7">NRRL 25311</strain>
    </source>
</reference>
<comment type="similarity">
    <text evidence="1">Belongs to the NmrA-type oxidoreductase family. Isoflavone reductase subfamily.</text>
</comment>
<evidence type="ECO:0000256" key="2">
    <source>
        <dbReference type="ARBA" id="ARBA00022857"/>
    </source>
</evidence>
<sequence>MKVAILGATGETGTSILNALLDSTEPRYEIAALVRKSSLEKPEALALKEKGINVVAADLSGPEDELARVLDGIDIVISAISAAGLLVQIPLINAAQTAGVKRFLPCCFAPIIPPAGILGLRDIVKKKEQVINHVKKVKLPYTIVDIGYWYQLMLPRLPSGRIDYALPITLGGIPGDGNTPCAFTDLPDVGRWVARIIADPRTLNKMVFAYNAVLTMNQAYDLLEEASGEKIERNYISEAAVMQGVARAEANCPPADSFDYFEVVKYQYFNAFGIRGYNTPEYARYLGYVDATELYPDMKVTTPEVYSSTKVGKETIRILLAYSANLTICGIYRDTSKAPDEYTSHPNFSSVKGDVASEESLDFSNSDAVLYVPPPTYENIDQSEWAKQTANNVKGALKKSGVKRLVVLSGLGSQNDRGIGFVRLNHHTDNILKGTVPEVTILQSTHFQEEFEYMFQMPLGDPPTISSWIAPRDFKVPIVSLKDVGEVCAKNLLTKLESPSPQVFKVFGPRTYSSIDLRDMFEEITANKVELGLAQGEDLKAFFGQILPEHCIADFMEMIESSLPGGLIAREYEADENTVTGKFDMLEVFRELGNKYGCSK</sequence>
<dbReference type="Gene3D" id="3.40.50.720">
    <property type="entry name" value="NAD(P)-binding Rossmann-like Domain"/>
    <property type="match status" value="2"/>
</dbReference>
<dbReference type="Pfam" id="PF13460">
    <property type="entry name" value="NAD_binding_10"/>
    <property type="match status" value="1"/>
</dbReference>
<evidence type="ECO:0000256" key="1">
    <source>
        <dbReference type="ARBA" id="ARBA00005725"/>
    </source>
</evidence>
<keyword evidence="3" id="KW-0560">Oxidoreductase</keyword>
<dbReference type="EMBL" id="JAAOAK010000027">
    <property type="protein sequence ID" value="KAF5694224.1"/>
    <property type="molecule type" value="Genomic_DNA"/>
</dbReference>
<dbReference type="SUPFAM" id="SSF51735">
    <property type="entry name" value="NAD(P)-binding Rossmann-fold domains"/>
    <property type="match status" value="2"/>
</dbReference>
<evidence type="ECO:0000259" key="5">
    <source>
        <dbReference type="Pfam" id="PF13460"/>
    </source>
</evidence>
<dbReference type="InterPro" id="IPR008030">
    <property type="entry name" value="NmrA-like"/>
</dbReference>
<dbReference type="PANTHER" id="PTHR47706">
    <property type="entry name" value="NMRA-LIKE FAMILY PROTEIN"/>
    <property type="match status" value="1"/>
</dbReference>
<dbReference type="CDD" id="cd05259">
    <property type="entry name" value="PCBER_SDR_a"/>
    <property type="match status" value="1"/>
</dbReference>
<dbReference type="AlphaFoldDB" id="A0A8H5XI84"/>
<organism evidence="6 7">
    <name type="scientific">Fusarium denticulatum</name>
    <dbReference type="NCBI Taxonomy" id="48507"/>
    <lineage>
        <taxon>Eukaryota</taxon>
        <taxon>Fungi</taxon>
        <taxon>Dikarya</taxon>
        <taxon>Ascomycota</taxon>
        <taxon>Pezizomycotina</taxon>
        <taxon>Sordariomycetes</taxon>
        <taxon>Hypocreomycetidae</taxon>
        <taxon>Hypocreales</taxon>
        <taxon>Nectriaceae</taxon>
        <taxon>Fusarium</taxon>
        <taxon>Fusarium fujikuroi species complex</taxon>
    </lineage>
</organism>
<dbReference type="Gene3D" id="3.90.25.10">
    <property type="entry name" value="UDP-galactose 4-epimerase, domain 1"/>
    <property type="match status" value="2"/>
</dbReference>
<dbReference type="GO" id="GO:0016491">
    <property type="term" value="F:oxidoreductase activity"/>
    <property type="evidence" value="ECO:0007669"/>
    <property type="project" value="UniProtKB-KW"/>
</dbReference>
<dbReference type="InterPro" id="IPR051609">
    <property type="entry name" value="NmrA/Isoflavone_reductase-like"/>
</dbReference>
<dbReference type="PANTHER" id="PTHR47706:SF9">
    <property type="entry name" value="NMRA-LIKE DOMAIN-CONTAINING PROTEIN-RELATED"/>
    <property type="match status" value="1"/>
</dbReference>
<keyword evidence="2" id="KW-0521">NADP</keyword>
<evidence type="ECO:0000259" key="4">
    <source>
        <dbReference type="Pfam" id="PF05368"/>
    </source>
</evidence>
<dbReference type="Proteomes" id="UP000562682">
    <property type="component" value="Unassembled WGS sequence"/>
</dbReference>
<dbReference type="InterPro" id="IPR036291">
    <property type="entry name" value="NAD(P)-bd_dom_sf"/>
</dbReference>
<keyword evidence="7" id="KW-1185">Reference proteome</keyword>
<protein>
    <recommendedName>
        <fullName evidence="8">NmrA-like domain-containing protein</fullName>
    </recommendedName>
</protein>